<feature type="domain" description="Protein kinase" evidence="1">
    <location>
        <begin position="1"/>
        <end position="255"/>
    </location>
</feature>
<name>A0A1I8F7Z5_9PLAT</name>
<dbReference type="SUPFAM" id="SSF56112">
    <property type="entry name" value="Protein kinase-like (PK-like)"/>
    <property type="match status" value="1"/>
</dbReference>
<evidence type="ECO:0000313" key="2">
    <source>
        <dbReference type="Proteomes" id="UP000095280"/>
    </source>
</evidence>
<evidence type="ECO:0000313" key="3">
    <source>
        <dbReference type="WBParaSite" id="maker-unitig_23414-snap-gene-0.1-mRNA-1"/>
    </source>
</evidence>
<dbReference type="GO" id="GO:0004672">
    <property type="term" value="F:protein kinase activity"/>
    <property type="evidence" value="ECO:0007669"/>
    <property type="project" value="InterPro"/>
</dbReference>
<dbReference type="InterPro" id="IPR000719">
    <property type="entry name" value="Prot_kinase_dom"/>
</dbReference>
<dbReference type="GO" id="GO:0005524">
    <property type="term" value="F:ATP binding"/>
    <property type="evidence" value="ECO:0007669"/>
    <property type="project" value="InterPro"/>
</dbReference>
<organism evidence="2 3">
    <name type="scientific">Macrostomum lignano</name>
    <dbReference type="NCBI Taxonomy" id="282301"/>
    <lineage>
        <taxon>Eukaryota</taxon>
        <taxon>Metazoa</taxon>
        <taxon>Spiralia</taxon>
        <taxon>Lophotrochozoa</taxon>
        <taxon>Platyhelminthes</taxon>
        <taxon>Rhabditophora</taxon>
        <taxon>Macrostomorpha</taxon>
        <taxon>Macrostomida</taxon>
        <taxon>Macrostomidae</taxon>
        <taxon>Macrostomum</taxon>
    </lineage>
</organism>
<dbReference type="Gene3D" id="1.10.510.10">
    <property type="entry name" value="Transferase(Phosphotransferase) domain 1"/>
    <property type="match status" value="1"/>
</dbReference>
<dbReference type="AlphaFoldDB" id="A0A1I8F7Z5"/>
<accession>A0A1I8F7Z5</accession>
<dbReference type="InterPro" id="IPR008271">
    <property type="entry name" value="Ser/Thr_kinase_AS"/>
</dbReference>
<dbReference type="Proteomes" id="UP000095280">
    <property type="component" value="Unplaced"/>
</dbReference>
<protein>
    <submittedName>
        <fullName evidence="3">Protein kinase domain-containing protein</fullName>
    </submittedName>
</protein>
<dbReference type="WBParaSite" id="maker-unitig_23414-snap-gene-0.1-mRNA-1">
    <property type="protein sequence ID" value="maker-unitig_23414-snap-gene-0.1-mRNA-1"/>
    <property type="gene ID" value="maker-unitig_23414-snap-gene-0.1"/>
</dbReference>
<proteinExistence type="predicted"/>
<sequence>VLSALSKLRSLGLIHADLKPENIMLVHPGERFLASLSRQRLPYGGPAQSGRARLPAFSTGTPYSYAYQLKPANQYLAETGIRSKEVRKYRLSSLDQLALDPWQLSTSSSSASSGNAVATIDSPDGFCARPIWSEAIGCSFCSLRSPQSRLATESHSLMRVCHQAPVPVWSAAAAAAAAVDANLSRAFGFIAADPASASASSSAGLGGLSAASAAPGLSALSAAACLLTSRACSSLRLCFITAAAASTAASAESLL</sequence>
<dbReference type="InterPro" id="IPR011009">
    <property type="entry name" value="Kinase-like_dom_sf"/>
</dbReference>
<dbReference type="PROSITE" id="PS00108">
    <property type="entry name" value="PROTEIN_KINASE_ST"/>
    <property type="match status" value="1"/>
</dbReference>
<reference evidence="3" key="1">
    <citation type="submission" date="2016-11" db="UniProtKB">
        <authorList>
            <consortium name="WormBaseParasite"/>
        </authorList>
    </citation>
    <scope>IDENTIFICATION</scope>
</reference>
<dbReference type="PROSITE" id="PS50011">
    <property type="entry name" value="PROTEIN_KINASE_DOM"/>
    <property type="match status" value="1"/>
</dbReference>
<evidence type="ECO:0000259" key="1">
    <source>
        <dbReference type="PROSITE" id="PS50011"/>
    </source>
</evidence>
<keyword evidence="2" id="KW-1185">Reference proteome</keyword>